<dbReference type="PANTHER" id="PTHR43521:SF7">
    <property type="entry name" value="DELTA-1-PYRROLINE-5-CARBOXYLATE DEHYDROGENASE 12A1, MITOCHONDRIAL"/>
    <property type="match status" value="1"/>
</dbReference>
<evidence type="ECO:0000313" key="5">
    <source>
        <dbReference type="EMBL" id="CAF9926524.1"/>
    </source>
</evidence>
<dbReference type="Gene3D" id="3.40.605.10">
    <property type="entry name" value="Aldehyde Dehydrogenase, Chain A, domain 1"/>
    <property type="match status" value="1"/>
</dbReference>
<dbReference type="InterPro" id="IPR016162">
    <property type="entry name" value="Ald_DH_N"/>
</dbReference>
<dbReference type="GO" id="GO:0004029">
    <property type="term" value="F:aldehyde dehydrogenase (NAD+) activity"/>
    <property type="evidence" value="ECO:0007669"/>
    <property type="project" value="InterPro"/>
</dbReference>
<comment type="similarity">
    <text evidence="1">Belongs to the aldehyde dehydrogenase family.</text>
</comment>
<evidence type="ECO:0000313" key="6">
    <source>
        <dbReference type="Proteomes" id="UP000664521"/>
    </source>
</evidence>
<dbReference type="PANTHER" id="PTHR43521">
    <property type="entry name" value="ALPHA-AMINOADIPIC SEMIALDEHYDE DEHYDROGENASE"/>
    <property type="match status" value="1"/>
</dbReference>
<dbReference type="PROSITE" id="PS00070">
    <property type="entry name" value="ALDEHYDE_DEHYDR_CYS"/>
    <property type="match status" value="1"/>
</dbReference>
<proteinExistence type="inferred from homology"/>
<dbReference type="InterPro" id="IPR044638">
    <property type="entry name" value="ALDH7A1-like"/>
</dbReference>
<dbReference type="Pfam" id="PF00171">
    <property type="entry name" value="Aldedh"/>
    <property type="match status" value="1"/>
</dbReference>
<evidence type="ECO:0000259" key="4">
    <source>
        <dbReference type="Pfam" id="PF00171"/>
    </source>
</evidence>
<accession>A0A8H3FL33</accession>
<evidence type="ECO:0000256" key="3">
    <source>
        <dbReference type="ARBA" id="ARBA00023027"/>
    </source>
</evidence>
<dbReference type="Gene3D" id="3.40.309.10">
    <property type="entry name" value="Aldehyde Dehydrogenase, Chain A, domain 2"/>
    <property type="match status" value="1"/>
</dbReference>
<name>A0A8H3FL33_9LECA</name>
<organism evidence="5 6">
    <name type="scientific">Heterodermia speciosa</name>
    <dbReference type="NCBI Taxonomy" id="116794"/>
    <lineage>
        <taxon>Eukaryota</taxon>
        <taxon>Fungi</taxon>
        <taxon>Dikarya</taxon>
        <taxon>Ascomycota</taxon>
        <taxon>Pezizomycotina</taxon>
        <taxon>Lecanoromycetes</taxon>
        <taxon>OSLEUM clade</taxon>
        <taxon>Lecanoromycetidae</taxon>
        <taxon>Caliciales</taxon>
        <taxon>Physciaceae</taxon>
        <taxon>Heterodermia</taxon>
    </lineage>
</organism>
<sequence>MPLDDVDLIHGNGKVVGEILNKAGVRSTLFTGSGKVAELLAQQLKGKVFLEDAGFDWKILGPDVSNLEYVAWVCDNDAYACSGQKCSAQSILFMHQNWAQAGKHPLFFTVKLSVRSVLGSPAGPRLARLPSSVLEKIFKLAHVSSINWVQAGILCSSLTIQTGRAPSQPHMWTGSTVGTPVARITNIPACGAQNCIVPSASPHVPLVWQGRDTRGKSCEAGNSSMTRGTAKVASQQQQNAYVLIFGAQGEA</sequence>
<keyword evidence="2" id="KW-0560">Oxidoreductase</keyword>
<dbReference type="OrthoDB" id="440325at2759"/>
<protein>
    <recommendedName>
        <fullName evidence="4">Aldehyde dehydrogenase domain-containing protein</fullName>
    </recommendedName>
</protein>
<keyword evidence="3" id="KW-0520">NAD</keyword>
<dbReference type="AlphaFoldDB" id="A0A8H3FL33"/>
<keyword evidence="6" id="KW-1185">Reference proteome</keyword>
<gene>
    <name evidence="5" type="ORF">HETSPECPRED_006356</name>
</gene>
<feature type="domain" description="Aldehyde dehydrogenase" evidence="4">
    <location>
        <begin position="6"/>
        <end position="100"/>
    </location>
</feature>
<dbReference type="InterPro" id="IPR016163">
    <property type="entry name" value="Ald_DH_C"/>
</dbReference>
<dbReference type="GO" id="GO:0003842">
    <property type="term" value="F:L-glutamate gamma-semialdehyde dehydrogenase activity"/>
    <property type="evidence" value="ECO:0007669"/>
    <property type="project" value="TreeGrafter"/>
</dbReference>
<dbReference type="GO" id="GO:0005739">
    <property type="term" value="C:mitochondrion"/>
    <property type="evidence" value="ECO:0007669"/>
    <property type="project" value="TreeGrafter"/>
</dbReference>
<dbReference type="Proteomes" id="UP000664521">
    <property type="component" value="Unassembled WGS sequence"/>
</dbReference>
<comment type="caution">
    <text evidence="5">The sequence shown here is derived from an EMBL/GenBank/DDBJ whole genome shotgun (WGS) entry which is preliminary data.</text>
</comment>
<dbReference type="InterPro" id="IPR016160">
    <property type="entry name" value="Ald_DH_CS_CYS"/>
</dbReference>
<dbReference type="GO" id="GO:0010133">
    <property type="term" value="P:L-proline catabolic process to L-glutamate"/>
    <property type="evidence" value="ECO:0007669"/>
    <property type="project" value="TreeGrafter"/>
</dbReference>
<evidence type="ECO:0000256" key="2">
    <source>
        <dbReference type="ARBA" id="ARBA00023002"/>
    </source>
</evidence>
<reference evidence="5" key="1">
    <citation type="submission" date="2021-03" db="EMBL/GenBank/DDBJ databases">
        <authorList>
            <person name="Tagirdzhanova G."/>
        </authorList>
    </citation>
    <scope>NUCLEOTIDE SEQUENCE</scope>
</reference>
<dbReference type="EMBL" id="CAJPDS010000041">
    <property type="protein sequence ID" value="CAF9926524.1"/>
    <property type="molecule type" value="Genomic_DNA"/>
</dbReference>
<dbReference type="SUPFAM" id="SSF53720">
    <property type="entry name" value="ALDH-like"/>
    <property type="match status" value="1"/>
</dbReference>
<dbReference type="InterPro" id="IPR015590">
    <property type="entry name" value="Aldehyde_DH_dom"/>
</dbReference>
<evidence type="ECO:0000256" key="1">
    <source>
        <dbReference type="ARBA" id="ARBA00009986"/>
    </source>
</evidence>
<dbReference type="InterPro" id="IPR016161">
    <property type="entry name" value="Ald_DH/histidinol_DH"/>
</dbReference>